<name>A0A1V2I2J8_9ACTN</name>
<gene>
    <name evidence="2" type="ORF">BL253_30785</name>
</gene>
<evidence type="ECO:0000313" key="2">
    <source>
        <dbReference type="EMBL" id="ONH24289.1"/>
    </source>
</evidence>
<feature type="region of interest" description="Disordered" evidence="1">
    <location>
        <begin position="108"/>
        <end position="142"/>
    </location>
</feature>
<keyword evidence="3" id="KW-1185">Reference proteome</keyword>
<evidence type="ECO:0000256" key="1">
    <source>
        <dbReference type="SAM" id="MobiDB-lite"/>
    </source>
</evidence>
<protein>
    <submittedName>
        <fullName evidence="2">Uncharacterized protein</fullName>
    </submittedName>
</protein>
<evidence type="ECO:0000313" key="3">
    <source>
        <dbReference type="Proteomes" id="UP000188929"/>
    </source>
</evidence>
<proteinExistence type="predicted"/>
<dbReference type="RefSeq" id="WP_076820897.1">
    <property type="nucleotide sequence ID" value="NZ_MOMC01000073.1"/>
</dbReference>
<feature type="region of interest" description="Disordered" evidence="1">
    <location>
        <begin position="1"/>
        <end position="40"/>
    </location>
</feature>
<accession>A0A1V2I2J8</accession>
<organism evidence="2 3">
    <name type="scientific">Pseudofrankia asymbiotica</name>
    <dbReference type="NCBI Taxonomy" id="1834516"/>
    <lineage>
        <taxon>Bacteria</taxon>
        <taxon>Bacillati</taxon>
        <taxon>Actinomycetota</taxon>
        <taxon>Actinomycetes</taxon>
        <taxon>Frankiales</taxon>
        <taxon>Frankiaceae</taxon>
        <taxon>Pseudofrankia</taxon>
    </lineage>
</organism>
<dbReference type="AlphaFoldDB" id="A0A1V2I2J8"/>
<dbReference type="Proteomes" id="UP000188929">
    <property type="component" value="Unassembled WGS sequence"/>
</dbReference>
<comment type="caution">
    <text evidence="2">The sequence shown here is derived from an EMBL/GenBank/DDBJ whole genome shotgun (WGS) entry which is preliminary data.</text>
</comment>
<sequence length="142" mass="14546">MEDTAIDVGDREATNPGSSGGSDDRDGSGTVDPAPEPGHLAELPRSLAEVTSADDGNVVEHRLLLSPGATAAEVTAAMVLMPPATALVSHHAGADILLVFREPTRPSASATVWPQGADSTAVEVRAGGDDRNRHPPAARRPS</sequence>
<reference evidence="3" key="1">
    <citation type="submission" date="2016-10" db="EMBL/GenBank/DDBJ databases">
        <title>Frankia sp. NRRL B-16386 Genome sequencing.</title>
        <authorList>
            <person name="Ghodhbane-Gtari F."/>
            <person name="Swanson E."/>
            <person name="Gueddou A."/>
            <person name="Hezbri K."/>
            <person name="Ktari K."/>
            <person name="Nouioui I."/>
            <person name="Morris K."/>
            <person name="Simpson S."/>
            <person name="Abebe-Akele F."/>
            <person name="Thomas K."/>
            <person name="Gtari M."/>
            <person name="Tisa L.S."/>
        </authorList>
    </citation>
    <scope>NUCLEOTIDE SEQUENCE [LARGE SCALE GENOMIC DNA]</scope>
    <source>
        <strain evidence="3">NRRL B-16386</strain>
    </source>
</reference>
<dbReference type="EMBL" id="MOMC01000073">
    <property type="protein sequence ID" value="ONH24289.1"/>
    <property type="molecule type" value="Genomic_DNA"/>
</dbReference>